<gene>
    <name evidence="1" type="ORF">NCTC10865_00631</name>
</gene>
<accession>A0A376RCR2</accession>
<organism evidence="1 2">
    <name type="scientific">Escherichia coli</name>
    <dbReference type="NCBI Taxonomy" id="562"/>
    <lineage>
        <taxon>Bacteria</taxon>
        <taxon>Pseudomonadati</taxon>
        <taxon>Pseudomonadota</taxon>
        <taxon>Gammaproteobacteria</taxon>
        <taxon>Enterobacterales</taxon>
        <taxon>Enterobacteriaceae</taxon>
        <taxon>Escherichia</taxon>
    </lineage>
</organism>
<dbReference type="EMBL" id="UGCD01000002">
    <property type="protein sequence ID" value="STI15422.1"/>
    <property type="molecule type" value="Genomic_DNA"/>
</dbReference>
<protein>
    <submittedName>
        <fullName evidence="1">Uncharacterized protein</fullName>
    </submittedName>
</protein>
<evidence type="ECO:0000313" key="1">
    <source>
        <dbReference type="EMBL" id="STI15422.1"/>
    </source>
</evidence>
<dbReference type="AlphaFoldDB" id="A0A376RCR2"/>
<name>A0A376RCR2_ECOLX</name>
<reference evidence="1 2" key="1">
    <citation type="submission" date="2018-06" db="EMBL/GenBank/DDBJ databases">
        <authorList>
            <consortium name="Pathogen Informatics"/>
            <person name="Doyle S."/>
        </authorList>
    </citation>
    <scope>NUCLEOTIDE SEQUENCE [LARGE SCALE GENOMIC DNA]</scope>
    <source>
        <strain evidence="1 2">NCTC10865</strain>
    </source>
</reference>
<sequence>MLPVQIYQSAEPGSPARCIRRFAGFFTIYHQDIYNLASVLIRTSDPADFTLTNDATSGMEYSVVIQDCPNLRFSLNLVKSLALLNGEPLSLRTLHAILGTACLRSLTPEQSSAPRTVW</sequence>
<dbReference type="Proteomes" id="UP000254159">
    <property type="component" value="Unassembled WGS sequence"/>
</dbReference>
<evidence type="ECO:0000313" key="2">
    <source>
        <dbReference type="Proteomes" id="UP000254159"/>
    </source>
</evidence>
<proteinExistence type="predicted"/>